<gene>
    <name evidence="3" type="ORF">FGO68_gene12390</name>
</gene>
<dbReference type="SMART" id="SM00261">
    <property type="entry name" value="FU"/>
    <property type="match status" value="6"/>
</dbReference>
<evidence type="ECO:0000313" key="4">
    <source>
        <dbReference type="Proteomes" id="UP000785679"/>
    </source>
</evidence>
<feature type="region of interest" description="Disordered" evidence="1">
    <location>
        <begin position="1733"/>
        <end position="1774"/>
    </location>
</feature>
<feature type="transmembrane region" description="Helical" evidence="2">
    <location>
        <begin position="845"/>
        <end position="867"/>
    </location>
</feature>
<dbReference type="Proteomes" id="UP000785679">
    <property type="component" value="Unassembled WGS sequence"/>
</dbReference>
<organism evidence="3 4">
    <name type="scientific">Halteria grandinella</name>
    <dbReference type="NCBI Taxonomy" id="5974"/>
    <lineage>
        <taxon>Eukaryota</taxon>
        <taxon>Sar</taxon>
        <taxon>Alveolata</taxon>
        <taxon>Ciliophora</taxon>
        <taxon>Intramacronucleata</taxon>
        <taxon>Spirotrichea</taxon>
        <taxon>Stichotrichia</taxon>
        <taxon>Sporadotrichida</taxon>
        <taxon>Halteriidae</taxon>
        <taxon>Halteria</taxon>
    </lineage>
</organism>
<dbReference type="CDD" id="cd00064">
    <property type="entry name" value="FU"/>
    <property type="match status" value="5"/>
</dbReference>
<dbReference type="InterPro" id="IPR006212">
    <property type="entry name" value="Furin_repeat"/>
</dbReference>
<feature type="compositionally biased region" description="Polar residues" evidence="1">
    <location>
        <begin position="1735"/>
        <end position="1763"/>
    </location>
</feature>
<feature type="region of interest" description="Disordered" evidence="1">
    <location>
        <begin position="1787"/>
        <end position="1812"/>
    </location>
</feature>
<evidence type="ECO:0000313" key="3">
    <source>
        <dbReference type="EMBL" id="TNV87805.1"/>
    </source>
</evidence>
<dbReference type="InterPro" id="IPR009030">
    <property type="entry name" value="Growth_fac_rcpt_cys_sf"/>
</dbReference>
<feature type="transmembrane region" description="Helical" evidence="2">
    <location>
        <begin position="873"/>
        <end position="898"/>
    </location>
</feature>
<sequence length="1812" mass="201351">MIVRNLVNPPSAKQVIGISVQSYDSGYQVDGYKSTSLVILEALPNQFASVIVEAGTNLTYTTTNITFEVKLSDSVPSDGIMQVWIPVEISVSTAFQCRGLSGLKLGLLSCSLKSSSSGDTYIQLTNAFQGVTTSPLSPLKFMLSNLKTPLSTRTSSTFQLFTLDKDHFIINEITSLVFLTMGAGADLGTAKVTTSSNNVGEQAVLSVSFGTPVPIRSSDIIVITIPEDVTPPDRSTIKCTGDGVIMQASLKCTVNNQVVSIVVSPKSTSATQIDAYNQISLKIANIGNPESTKPTGDFEIQIIEKEGYLMAETYPSSQAYFSVGSPGKITQANITLGDSRPFATTTVTITFQTVHKIPIGGLLQFEFDPINFVFPDDKSQVTCSTNLASNARCDFTRMSRVIVRDLFTLTGYEGGQNLTFTIDNCLIDIDRRMVTDSWKITTLTSDEYAIDRLTNGLSLSFQCNSPCLTCADTNPAYCLSCNPLTPSTILYGSRCYTQCPQGLFLSADTNQCLPCDPICLSCKPDNPNYCTGCDPRGGRPYLDGSTCVDTCMGGYYADVDGGRCERCGGGCLTCSGNATKCMSCNVSSSQPYFLDNKCLQSCPSGYTNDNITYQCVKCDSNCLECAVGNSQVCTACNQSIGVLSLLDNRCVTQCQSGKTVFDVKQGLCRTCDATCLTCSGNTTYCTSCPPSLSLQPSKGLCTGTCSTDFTQVSLNGLCTSCSTQCQTCINKPDSCLSCTDTAPLLYDYKCLTTCPNGYEPISVREGVTQCVISGLRCPFGHEINPQGNGCILKSQVCEEGMRLNGGKDRCIPMPGEYVPFPLIITAGVLSVAVVVGKIKHRETQFAACIIMILASVESIGIVVQLIYSYQMGIYSTFGLTLVAACFLGGSNLFFLLVFQKQIYKVDMAFRCWAKNHRRTIKTIMYLSSSVNFKLFRGIYCRFNGIDSFNAVFDDPNLFYRPFALISTFSLITTMVPLIVANVCGLVFMDFGYQLTMTNVELMIIEAGILVLSVYEKIMQVKQQGSTTYYKVEPKLLDSQYVMSAMESGNGPYNSSINTLKTEQFATNQTSLAETKSELQEHYERRKQLENLINTINYNKSTKKGKVNTTDQVKEMQKDENMRVRRRRCISAVDIRPIDTEKVKKGEKSDKAETFWDLGNDPDIQNFISEPVSPRERDLLQNPRFAGSIKDFKKAVRQRNLCDNVYAESKPLYQYPFRDCEVTNARTQTSMIELLALEDLIDLKLRQTLSHLHNQDLPRYTTSYLEENCPPEITRDIFANVIRFIPPDLVAPRPVLGGGRVKRIGSFQLGDIRGTFERQGDGSVIITKAKEGVYVDKEGRRVSQMGYLLDKQGRDIVNRKGQVIFKQDEIASDGDLPEPFYSQKHVKKLSIVILSQERKKVKIDHGSETDDGVNSSAVEEERMRVAPFRSRMGMSNRLSQSSYGMEGAAGKSSGFASRTKERGLDQTQEADDEEEEISMDKLLQPMQAKSRQELLMRGKNKPPLLQRPTASQSNFRRKRLAFDQETPTSQQTHPLGLSSIGIFDRSSLSIVNNQHLPEHPSVDYKETFQGFSTHYSQDQATDENARISKMKSLLQNRQYQSTTDEDLALLKQIEHYERQQPLFKEAQRKGGKLAMKNLAMVYGKSQQLKKRKEHVAQTNNGQVDEWNIDSNGEIENITFKKDTVKEVHVKDFRKKQLPVVVDDTRVRNLESIYGGVRQGGPKPQHQSATGFYPRQLSRQGDIQKSSSLQQNDLRMHQTTGSSNFEDMEEEKRLRKELERMQNILEREKKVGQKVQQQITKKKQQKQLIDGGWI</sequence>
<dbReference type="PANTHER" id="PTHR15332">
    <property type="entry name" value="PROPROTEIN CONVERTASE SUBTILISIN_KEXIN TYPE 5-LIKE"/>
    <property type="match status" value="1"/>
</dbReference>
<dbReference type="PANTHER" id="PTHR15332:SF175">
    <property type="entry name" value="PROPROTEIN CONVERTASE SUBTILISIN_KEXIN TYPE 5-LIKE"/>
    <property type="match status" value="1"/>
</dbReference>
<dbReference type="Gene3D" id="2.10.220.10">
    <property type="entry name" value="Hormone Receptor, Insulin-like Growth Factor Receptor 1, Chain A, domain 2"/>
    <property type="match status" value="3"/>
</dbReference>
<keyword evidence="4" id="KW-1185">Reference proteome</keyword>
<feature type="compositionally biased region" description="Acidic residues" evidence="1">
    <location>
        <begin position="1467"/>
        <end position="1476"/>
    </location>
</feature>
<reference evidence="3" key="1">
    <citation type="submission" date="2019-06" db="EMBL/GenBank/DDBJ databases">
        <authorList>
            <person name="Zheng W."/>
        </authorList>
    </citation>
    <scope>NUCLEOTIDE SEQUENCE</scope>
    <source>
        <strain evidence="3">QDHG01</strain>
    </source>
</reference>
<feature type="region of interest" description="Disordered" evidence="1">
    <location>
        <begin position="1439"/>
        <end position="1476"/>
    </location>
</feature>
<feature type="transmembrane region" description="Helical" evidence="2">
    <location>
        <begin position="817"/>
        <end position="838"/>
    </location>
</feature>
<evidence type="ECO:0000256" key="1">
    <source>
        <dbReference type="SAM" id="MobiDB-lite"/>
    </source>
</evidence>
<keyword evidence="2" id="KW-1133">Transmembrane helix</keyword>
<keyword evidence="2" id="KW-0812">Transmembrane</keyword>
<keyword evidence="2" id="KW-0472">Membrane</keyword>
<feature type="transmembrane region" description="Helical" evidence="2">
    <location>
        <begin position="959"/>
        <end position="987"/>
    </location>
</feature>
<dbReference type="SUPFAM" id="SSF57184">
    <property type="entry name" value="Growth factor receptor domain"/>
    <property type="match status" value="2"/>
</dbReference>
<proteinExistence type="predicted"/>
<dbReference type="OrthoDB" id="294903at2759"/>
<dbReference type="EMBL" id="RRYP01000211">
    <property type="protein sequence ID" value="TNV87805.1"/>
    <property type="molecule type" value="Genomic_DNA"/>
</dbReference>
<name>A0A8J8P8L5_HALGN</name>
<comment type="caution">
    <text evidence="3">The sequence shown here is derived from an EMBL/GenBank/DDBJ whole genome shotgun (WGS) entry which is preliminary data.</text>
</comment>
<evidence type="ECO:0000256" key="2">
    <source>
        <dbReference type="SAM" id="Phobius"/>
    </source>
</evidence>
<protein>
    <submittedName>
        <fullName evidence="3">Uncharacterized protein</fullName>
    </submittedName>
</protein>
<accession>A0A8J8P8L5</accession>